<comment type="caution">
    <text evidence="2">The sequence shown here is derived from an EMBL/GenBank/DDBJ whole genome shotgun (WGS) entry which is preliminary data.</text>
</comment>
<organism evidence="2 3">
    <name type="scientific">Hungatella hathewayi WAL-18680</name>
    <dbReference type="NCBI Taxonomy" id="742737"/>
    <lineage>
        <taxon>Bacteria</taxon>
        <taxon>Bacillati</taxon>
        <taxon>Bacillota</taxon>
        <taxon>Clostridia</taxon>
        <taxon>Lachnospirales</taxon>
        <taxon>Lachnospiraceae</taxon>
        <taxon>Hungatella</taxon>
    </lineage>
</organism>
<evidence type="ECO:0000259" key="1">
    <source>
        <dbReference type="Pfam" id="PF20613"/>
    </source>
</evidence>
<keyword evidence="3" id="KW-1185">Reference proteome</keyword>
<proteinExistence type="predicted"/>
<protein>
    <recommendedName>
        <fullName evidence="1">HipA-like kinase domain-containing protein</fullName>
    </recommendedName>
</protein>
<accession>G5IF11</accession>
<feature type="domain" description="HipA-like kinase" evidence="1">
    <location>
        <begin position="1"/>
        <end position="215"/>
    </location>
</feature>
<dbReference type="Pfam" id="PF20613">
    <property type="entry name" value="HipA_2"/>
    <property type="match status" value="1"/>
</dbReference>
<dbReference type="InterPro" id="IPR046748">
    <property type="entry name" value="HipA_2"/>
</dbReference>
<evidence type="ECO:0000313" key="2">
    <source>
        <dbReference type="EMBL" id="EHI59940.1"/>
    </source>
</evidence>
<reference evidence="2 3" key="1">
    <citation type="submission" date="2011-08" db="EMBL/GenBank/DDBJ databases">
        <title>The Genome Sequence of Clostridium hathewayi WAL-18680.</title>
        <authorList>
            <consortium name="The Broad Institute Genome Sequencing Platform"/>
            <person name="Earl A."/>
            <person name="Ward D."/>
            <person name="Feldgarden M."/>
            <person name="Gevers D."/>
            <person name="Finegold S.M."/>
            <person name="Summanen P.H."/>
            <person name="Molitoris D.R."/>
            <person name="Song M."/>
            <person name="Daigneault M."/>
            <person name="Allen-Vercoe E."/>
            <person name="Young S.K."/>
            <person name="Zeng Q."/>
            <person name="Gargeya S."/>
            <person name="Fitzgerald M."/>
            <person name="Haas B."/>
            <person name="Abouelleil A."/>
            <person name="Alvarado L."/>
            <person name="Arachchi H.M."/>
            <person name="Berlin A."/>
            <person name="Brown A."/>
            <person name="Chapman S.B."/>
            <person name="Chen Z."/>
            <person name="Dunbar C."/>
            <person name="Freedman E."/>
            <person name="Gearin G."/>
            <person name="Gellesch M."/>
            <person name="Goldberg J."/>
            <person name="Griggs A."/>
            <person name="Gujja S."/>
            <person name="Heiman D."/>
            <person name="Howarth C."/>
            <person name="Larson L."/>
            <person name="Lui A."/>
            <person name="MacDonald P.J.P."/>
            <person name="Montmayeur A."/>
            <person name="Murphy C."/>
            <person name="Neiman D."/>
            <person name="Pearson M."/>
            <person name="Priest M."/>
            <person name="Roberts A."/>
            <person name="Saif S."/>
            <person name="Shea T."/>
            <person name="Shenoy N."/>
            <person name="Sisk P."/>
            <person name="Stolte C."/>
            <person name="Sykes S."/>
            <person name="Wortman J."/>
            <person name="Nusbaum C."/>
            <person name="Birren B."/>
        </authorList>
    </citation>
    <scope>NUCLEOTIDE SEQUENCE [LARGE SCALE GENOMIC DNA]</scope>
    <source>
        <strain evidence="2 3">WAL-18680</strain>
    </source>
</reference>
<gene>
    <name evidence="2" type="ORF">HMPREF9473_02088</name>
</gene>
<dbReference type="Proteomes" id="UP000005384">
    <property type="component" value="Unassembled WGS sequence"/>
</dbReference>
<dbReference type="AlphaFoldDB" id="G5IF11"/>
<evidence type="ECO:0000313" key="3">
    <source>
        <dbReference type="Proteomes" id="UP000005384"/>
    </source>
</evidence>
<dbReference type="HOGENOM" id="CLU_089629_1_0_9"/>
<name>G5IF11_9FIRM</name>
<dbReference type="EMBL" id="ADLN01000041">
    <property type="protein sequence ID" value="EHI59940.1"/>
    <property type="molecule type" value="Genomic_DNA"/>
</dbReference>
<dbReference type="PATRIC" id="fig|742737.3.peg.2111"/>
<sequence>MCILDDDRWAVVKTFNNVQGNLALVNEYICYRLAEILNLPMPASGICICDSNTADTNGLINANNLGYGFYSTYLKKNTLLKLGIMKYVVNIDVFYKLVIFDHVVYNMDRNMGNLLVEYKKKNIYVSVIDHTHVFKNQTIWNEVCFRQGMEERDFNDTSIMEKNDFLYQMFYRTIDIQHNKLVDSAHEICEMITDEVLNDIVLEVPKEWGVSEEDMVALQEYLFYRLSHIDEICKVIIDYIKA</sequence>